<feature type="region of interest" description="Disordered" evidence="9">
    <location>
        <begin position="344"/>
        <end position="371"/>
    </location>
</feature>
<organism evidence="12 13">
    <name type="scientific">Rhizopus azygosporus</name>
    <name type="common">Rhizopus microsporus var. azygosporus</name>
    <dbReference type="NCBI Taxonomy" id="86630"/>
    <lineage>
        <taxon>Eukaryota</taxon>
        <taxon>Fungi</taxon>
        <taxon>Fungi incertae sedis</taxon>
        <taxon>Mucoromycota</taxon>
        <taxon>Mucoromycotina</taxon>
        <taxon>Mucoromycetes</taxon>
        <taxon>Mucorales</taxon>
        <taxon>Mucorineae</taxon>
        <taxon>Rhizopodaceae</taxon>
        <taxon>Rhizopus</taxon>
    </lineage>
</organism>
<sequence length="620" mass="71516">MSLWESQPRTDLPFLPHFSQLSDRVWRVMGLNPGRFTLQGTNTYLVGLGPRKVLIDCGDGHPEYIPLLIESLSKIDKEAYISDILISHCHKDHWGGLNEIMSSVLNKENTIKVHKFPLLAENPLFKYLEPFPENVDFNELQDDQVIRVDDATHLVVLHTPGHAMDHCSFYLKEEHAMFTADCILGHGTVTFEDLSEYIQSLYRIQNYRPARLYPGHGQHVENGTEKVEEYISIRLAKERQIIDLMKDGSATPIELVERMNTIFKNYSENVMAIIVRTVGLHLIKLHRDGKAEMINKEKFEEKTGLDPYDPHNVFSIVNQKWQLCNHNSSTKRFLIEQKQQLSTSRSTTSLPDLVQPSKENQQMPDLSMRRGNSQLNIKSLTTTTTTTTSIREQLHKQILKKRRHSFSSFLSVKYGKLAAADKVRSLKKLATLSLTSDVSRTLSSTEQGVKKGTQGHRPRSYSEIPYNIPHVERAPPVAITNKTPAYEYYGFAMYLASFVVFGVYLIWAYVPDSILHSLGITYYPNRYWALAIPVWLMTFVWFIFFSYMTINLWNTPSFDSFDCITDEHANIMKLENQKSIDQPSDWIPELHDIPIGLVNKFLYYEHTEAKKNANKRVFYQ</sequence>
<comment type="caution">
    <text evidence="12">The sequence shown here is derived from an EMBL/GenBank/DDBJ whole genome shotgun (WGS) entry which is preliminary data.</text>
</comment>
<reference evidence="12 13" key="1">
    <citation type="journal article" date="2018" name="G3 (Bethesda)">
        <title>Phylogenetic and Phylogenomic Definition of Rhizopus Species.</title>
        <authorList>
            <person name="Gryganskyi A.P."/>
            <person name="Golan J."/>
            <person name="Dolatabadi S."/>
            <person name="Mondo S."/>
            <person name="Robb S."/>
            <person name="Idnurm A."/>
            <person name="Muszewska A."/>
            <person name="Steczkiewicz K."/>
            <person name="Masonjones S."/>
            <person name="Liao H.L."/>
            <person name="Gajdeczka M.T."/>
            <person name="Anike F."/>
            <person name="Vuek A."/>
            <person name="Anishchenko I.M."/>
            <person name="Voigt K."/>
            <person name="de Hoog G.S."/>
            <person name="Smith M.E."/>
            <person name="Heitman J."/>
            <person name="Vilgalys R."/>
            <person name="Stajich J.E."/>
        </authorList>
    </citation>
    <scope>NUCLEOTIDE SEQUENCE [LARGE SCALE GENOMIC DNA]</scope>
    <source>
        <strain evidence="12 13">CBS 357.93</strain>
    </source>
</reference>
<dbReference type="SMART" id="SM00849">
    <property type="entry name" value="Lactamase_B"/>
    <property type="match status" value="1"/>
</dbReference>
<comment type="subcellular location">
    <subcellularLocation>
        <location evidence="1">Membrane</location>
        <topology evidence="1">Multi-pass membrane protein</topology>
    </subcellularLocation>
</comment>
<evidence type="ECO:0000256" key="3">
    <source>
        <dbReference type="ARBA" id="ARBA00022692"/>
    </source>
</evidence>
<gene>
    <name evidence="12" type="ORF">CU097_006988</name>
</gene>
<dbReference type="GO" id="GO:0044550">
    <property type="term" value="P:secondary metabolite biosynthetic process"/>
    <property type="evidence" value="ECO:0007669"/>
    <property type="project" value="UniProtKB-ARBA"/>
</dbReference>
<dbReference type="FunFam" id="3.60.15.10:FF:000041">
    <property type="entry name" value="Metallo-beta-lactamase domain protein"/>
    <property type="match status" value="1"/>
</dbReference>
<dbReference type="Proteomes" id="UP000252139">
    <property type="component" value="Unassembled WGS sequence"/>
</dbReference>
<dbReference type="Gene3D" id="1.10.10.10">
    <property type="entry name" value="Winged helix-like DNA-binding domain superfamily/Winged helix DNA-binding domain"/>
    <property type="match status" value="1"/>
</dbReference>
<dbReference type="PANTHER" id="PTHR23131">
    <property type="entry name" value="ENDORIBONUCLEASE LACTB2"/>
    <property type="match status" value="1"/>
</dbReference>
<dbReference type="InterPro" id="IPR036866">
    <property type="entry name" value="RibonucZ/Hydroxyglut_hydro"/>
</dbReference>
<evidence type="ECO:0000256" key="10">
    <source>
        <dbReference type="SAM" id="Phobius"/>
    </source>
</evidence>
<keyword evidence="6" id="KW-0862">Zinc</keyword>
<evidence type="ECO:0000256" key="2">
    <source>
        <dbReference type="ARBA" id="ARBA00007749"/>
    </source>
</evidence>
<dbReference type="PANTHER" id="PTHR23131:SF0">
    <property type="entry name" value="ENDORIBONUCLEASE LACTB2"/>
    <property type="match status" value="1"/>
</dbReference>
<dbReference type="InterPro" id="IPR001279">
    <property type="entry name" value="Metallo-B-lactamas"/>
</dbReference>
<dbReference type="InterPro" id="IPR013717">
    <property type="entry name" value="PIG-P"/>
</dbReference>
<evidence type="ECO:0000313" key="12">
    <source>
        <dbReference type="EMBL" id="RCH86835.1"/>
    </source>
</evidence>
<feature type="domain" description="Metallo-beta-lactamase" evidence="11">
    <location>
        <begin position="40"/>
        <end position="216"/>
    </location>
</feature>
<name>A0A367JAB2_RHIAZ</name>
<evidence type="ECO:0000313" key="13">
    <source>
        <dbReference type="Proteomes" id="UP000252139"/>
    </source>
</evidence>
<keyword evidence="8 10" id="KW-0472">Membrane</keyword>
<keyword evidence="3 10" id="KW-0812">Transmembrane</keyword>
<dbReference type="InterPro" id="IPR047921">
    <property type="entry name" value="LACTB2-like_MBL-fold"/>
</dbReference>
<dbReference type="STRING" id="86630.A0A367JAB2"/>
<keyword evidence="5" id="KW-0378">Hydrolase</keyword>
<dbReference type="AlphaFoldDB" id="A0A367JAB2"/>
<keyword evidence="4" id="KW-0479">Metal-binding</keyword>
<evidence type="ECO:0000256" key="6">
    <source>
        <dbReference type="ARBA" id="ARBA00022833"/>
    </source>
</evidence>
<dbReference type="CDD" id="cd07722">
    <property type="entry name" value="LACTB2-like_MBL-fold"/>
    <property type="match status" value="1"/>
</dbReference>
<dbReference type="InterPro" id="IPR036388">
    <property type="entry name" value="WH-like_DNA-bd_sf"/>
</dbReference>
<dbReference type="Gene3D" id="3.60.15.10">
    <property type="entry name" value="Ribonuclease Z/Hydroxyacylglutathione hydrolase-like"/>
    <property type="match status" value="1"/>
</dbReference>
<dbReference type="GO" id="GO:0046872">
    <property type="term" value="F:metal ion binding"/>
    <property type="evidence" value="ECO:0007669"/>
    <property type="project" value="UniProtKB-KW"/>
</dbReference>
<dbReference type="GO" id="GO:0016787">
    <property type="term" value="F:hydrolase activity"/>
    <property type="evidence" value="ECO:0007669"/>
    <property type="project" value="UniProtKB-KW"/>
</dbReference>
<dbReference type="EMBL" id="PJQL01001785">
    <property type="protein sequence ID" value="RCH86835.1"/>
    <property type="molecule type" value="Genomic_DNA"/>
</dbReference>
<dbReference type="SUPFAM" id="SSF56281">
    <property type="entry name" value="Metallo-hydrolase/oxidoreductase"/>
    <property type="match status" value="1"/>
</dbReference>
<evidence type="ECO:0000256" key="8">
    <source>
        <dbReference type="ARBA" id="ARBA00023136"/>
    </source>
</evidence>
<keyword evidence="7 10" id="KW-1133">Transmembrane helix</keyword>
<evidence type="ECO:0000256" key="4">
    <source>
        <dbReference type="ARBA" id="ARBA00022723"/>
    </source>
</evidence>
<evidence type="ECO:0000256" key="5">
    <source>
        <dbReference type="ARBA" id="ARBA00022801"/>
    </source>
</evidence>
<evidence type="ECO:0000256" key="7">
    <source>
        <dbReference type="ARBA" id="ARBA00022989"/>
    </source>
</evidence>
<feature type="transmembrane region" description="Helical" evidence="10">
    <location>
        <begin position="488"/>
        <end position="507"/>
    </location>
</feature>
<dbReference type="GO" id="GO:0016020">
    <property type="term" value="C:membrane"/>
    <property type="evidence" value="ECO:0007669"/>
    <property type="project" value="UniProtKB-SubCell"/>
</dbReference>
<evidence type="ECO:0000259" key="11">
    <source>
        <dbReference type="SMART" id="SM00849"/>
    </source>
</evidence>
<feature type="compositionally biased region" description="Polar residues" evidence="9">
    <location>
        <begin position="357"/>
        <end position="371"/>
    </location>
</feature>
<dbReference type="Pfam" id="PF08510">
    <property type="entry name" value="PIG-P"/>
    <property type="match status" value="1"/>
</dbReference>
<keyword evidence="13" id="KW-1185">Reference proteome</keyword>
<protein>
    <recommendedName>
        <fullName evidence="11">Metallo-beta-lactamase domain-containing protein</fullName>
    </recommendedName>
</protein>
<evidence type="ECO:0000256" key="1">
    <source>
        <dbReference type="ARBA" id="ARBA00004141"/>
    </source>
</evidence>
<comment type="similarity">
    <text evidence="2">Belongs to the metallo-beta-lactamase superfamily.</text>
</comment>
<feature type="transmembrane region" description="Helical" evidence="10">
    <location>
        <begin position="527"/>
        <end position="550"/>
    </location>
</feature>
<dbReference type="OrthoDB" id="17458at2759"/>
<evidence type="ECO:0000256" key="9">
    <source>
        <dbReference type="SAM" id="MobiDB-lite"/>
    </source>
</evidence>
<accession>A0A367JAB2</accession>
<dbReference type="InterPro" id="IPR050662">
    <property type="entry name" value="Sec-metab_biosynth-thioest"/>
</dbReference>
<proteinExistence type="inferred from homology"/>
<dbReference type="Pfam" id="PF00753">
    <property type="entry name" value="Lactamase_B"/>
    <property type="match status" value="1"/>
</dbReference>